<accession>A0AAE0Y9A3</accession>
<reference evidence="1" key="1">
    <citation type="journal article" date="2023" name="G3 (Bethesda)">
        <title>A reference genome for the long-term kleptoplast-retaining sea slug Elysia crispata morphotype clarki.</title>
        <authorList>
            <person name="Eastman K.E."/>
            <person name="Pendleton A.L."/>
            <person name="Shaikh M.A."/>
            <person name="Suttiyut T."/>
            <person name="Ogas R."/>
            <person name="Tomko P."/>
            <person name="Gavelis G."/>
            <person name="Widhalm J.R."/>
            <person name="Wisecaver J.H."/>
        </authorList>
    </citation>
    <scope>NUCLEOTIDE SEQUENCE</scope>
    <source>
        <strain evidence="1">ECLA1</strain>
    </source>
</reference>
<evidence type="ECO:0000313" key="2">
    <source>
        <dbReference type="Proteomes" id="UP001283361"/>
    </source>
</evidence>
<dbReference type="Proteomes" id="UP001283361">
    <property type="component" value="Unassembled WGS sequence"/>
</dbReference>
<sequence length="71" mass="7839">MSLSSSNETEMSRGRVMDVIRDKESSQLIQTEDAGIDDRQGKLTMTCHQTHNTSDAPYTSLLAVCLHNAIV</sequence>
<dbReference type="AlphaFoldDB" id="A0AAE0Y9A3"/>
<gene>
    <name evidence="1" type="ORF">RRG08_041063</name>
</gene>
<evidence type="ECO:0000313" key="1">
    <source>
        <dbReference type="EMBL" id="KAK3735873.1"/>
    </source>
</evidence>
<keyword evidence="2" id="KW-1185">Reference proteome</keyword>
<name>A0AAE0Y9A3_9GAST</name>
<comment type="caution">
    <text evidence="1">The sequence shown here is derived from an EMBL/GenBank/DDBJ whole genome shotgun (WGS) entry which is preliminary data.</text>
</comment>
<protein>
    <submittedName>
        <fullName evidence="1">Uncharacterized protein</fullName>
    </submittedName>
</protein>
<proteinExistence type="predicted"/>
<dbReference type="EMBL" id="JAWDGP010006763">
    <property type="protein sequence ID" value="KAK3735873.1"/>
    <property type="molecule type" value="Genomic_DNA"/>
</dbReference>
<organism evidence="1 2">
    <name type="scientific">Elysia crispata</name>
    <name type="common">lettuce slug</name>
    <dbReference type="NCBI Taxonomy" id="231223"/>
    <lineage>
        <taxon>Eukaryota</taxon>
        <taxon>Metazoa</taxon>
        <taxon>Spiralia</taxon>
        <taxon>Lophotrochozoa</taxon>
        <taxon>Mollusca</taxon>
        <taxon>Gastropoda</taxon>
        <taxon>Heterobranchia</taxon>
        <taxon>Euthyneura</taxon>
        <taxon>Panpulmonata</taxon>
        <taxon>Sacoglossa</taxon>
        <taxon>Placobranchoidea</taxon>
        <taxon>Plakobranchidae</taxon>
        <taxon>Elysia</taxon>
    </lineage>
</organism>